<dbReference type="PANTHER" id="PTHR48207">
    <property type="entry name" value="SUCCINATE--HYDROXYMETHYLGLUTARATE COA-TRANSFERASE"/>
    <property type="match status" value="1"/>
</dbReference>
<gene>
    <name evidence="2" type="ORF">WKW80_32100</name>
</gene>
<dbReference type="InterPro" id="IPR050483">
    <property type="entry name" value="CoA-transferase_III_domain"/>
</dbReference>
<dbReference type="EC" id="2.8.3.-" evidence="2"/>
<accession>A0ABU8W998</accession>
<dbReference type="InterPro" id="IPR023606">
    <property type="entry name" value="CoA-Trfase_III_dom_1_sf"/>
</dbReference>
<dbReference type="Gene3D" id="3.40.50.10540">
    <property type="entry name" value="Crotonobetainyl-coa:carnitine coa-transferase, domain 1"/>
    <property type="match status" value="1"/>
</dbReference>
<keyword evidence="3" id="KW-1185">Reference proteome</keyword>
<protein>
    <submittedName>
        <fullName evidence="2">CoA transferase</fullName>
        <ecNumber evidence="2">2.8.3.-</ecNumber>
    </submittedName>
</protein>
<reference evidence="2 3" key="1">
    <citation type="submission" date="2024-03" db="EMBL/GenBank/DDBJ databases">
        <title>Novel species of the genus Variovorax.</title>
        <authorList>
            <person name="Liu Q."/>
            <person name="Xin Y.-H."/>
        </authorList>
    </citation>
    <scope>NUCLEOTIDE SEQUENCE [LARGE SCALE GENOMIC DNA]</scope>
    <source>
        <strain evidence="2 3">KACC 18501</strain>
    </source>
</reference>
<dbReference type="InterPro" id="IPR003673">
    <property type="entry name" value="CoA-Trfase_fam_III"/>
</dbReference>
<dbReference type="Pfam" id="PF02515">
    <property type="entry name" value="CoA_transf_3"/>
    <property type="match status" value="1"/>
</dbReference>
<dbReference type="InterPro" id="IPR044855">
    <property type="entry name" value="CoA-Trfase_III_dom3_sf"/>
</dbReference>
<name>A0ABU8W998_9BURK</name>
<keyword evidence="1 2" id="KW-0808">Transferase</keyword>
<evidence type="ECO:0000313" key="2">
    <source>
        <dbReference type="EMBL" id="MEJ8826606.1"/>
    </source>
</evidence>
<proteinExistence type="predicted"/>
<evidence type="ECO:0000313" key="3">
    <source>
        <dbReference type="Proteomes" id="UP001363010"/>
    </source>
</evidence>
<dbReference type="RefSeq" id="WP_340367643.1">
    <property type="nucleotide sequence ID" value="NZ_JBBKZV010000037.1"/>
</dbReference>
<organism evidence="2 3">
    <name type="scientific">Variovorax humicola</name>
    <dbReference type="NCBI Taxonomy" id="1769758"/>
    <lineage>
        <taxon>Bacteria</taxon>
        <taxon>Pseudomonadati</taxon>
        <taxon>Pseudomonadota</taxon>
        <taxon>Betaproteobacteria</taxon>
        <taxon>Burkholderiales</taxon>
        <taxon>Comamonadaceae</taxon>
        <taxon>Variovorax</taxon>
    </lineage>
</organism>
<dbReference type="SUPFAM" id="SSF89796">
    <property type="entry name" value="CoA-transferase family III (CaiB/BaiF)"/>
    <property type="match status" value="1"/>
</dbReference>
<dbReference type="GO" id="GO:0016740">
    <property type="term" value="F:transferase activity"/>
    <property type="evidence" value="ECO:0007669"/>
    <property type="project" value="UniProtKB-KW"/>
</dbReference>
<dbReference type="EMBL" id="JBBKZV010000037">
    <property type="protein sequence ID" value="MEJ8826606.1"/>
    <property type="molecule type" value="Genomic_DNA"/>
</dbReference>
<dbReference type="PANTHER" id="PTHR48207:SF3">
    <property type="entry name" value="SUCCINATE--HYDROXYMETHYLGLUTARATE COA-TRANSFERASE"/>
    <property type="match status" value="1"/>
</dbReference>
<dbReference type="Gene3D" id="3.30.1540.10">
    <property type="entry name" value="formyl-coa transferase, domain 3"/>
    <property type="match status" value="1"/>
</dbReference>
<comment type="caution">
    <text evidence="2">The sequence shown here is derived from an EMBL/GenBank/DDBJ whole genome shotgun (WGS) entry which is preliminary data.</text>
</comment>
<evidence type="ECO:0000256" key="1">
    <source>
        <dbReference type="ARBA" id="ARBA00022679"/>
    </source>
</evidence>
<dbReference type="Proteomes" id="UP001363010">
    <property type="component" value="Unassembled WGS sequence"/>
</dbReference>
<sequence length="397" mass="42633">MKLQARSSGPLSGLVVVDLTRVLAGPYCTMILADLGARVIKVEIPEKGDDARQVGPFVAEGEEAISAYFFSINRNKESIALDLKRAEDRVVFDRLLESADILVENFTPGTLSRLGYSWEKLHREHPRLVLASISGFGQTGPYRDLPAYDMVVQAMGGLLSLTGEEGGVPTRVGVSIGDLAAGMFAAIGIQAAVFERIRTSVGKHVDVAMLDSQVALLENALARLQVDKRTPAPIGSRHPSITPFGLFQALDGQLVVAAGNDAMFVKLCDALGTVHLCDDPRFSTNAARCEHHSDLKRQIDAALASRSVGSWLEHLRAAGIPCGSLNDVEDVMSDPQVIARGMLVELPIGRDRRLKVAGNPIQFAGSPPARPIRAPRLDEHRSALLQELGLEGAATVL</sequence>